<dbReference type="Gene3D" id="1.20.1050.10">
    <property type="match status" value="1"/>
</dbReference>
<dbReference type="GO" id="GO:0004364">
    <property type="term" value="F:glutathione transferase activity"/>
    <property type="evidence" value="ECO:0007669"/>
    <property type="project" value="TreeGrafter"/>
</dbReference>
<proteinExistence type="predicted"/>
<dbReference type="SUPFAM" id="SSF47616">
    <property type="entry name" value="GST C-terminal domain-like"/>
    <property type="match status" value="1"/>
</dbReference>
<dbReference type="EMBL" id="JAJTJA010000002">
    <property type="protein sequence ID" value="KAH8704152.1"/>
    <property type="molecule type" value="Genomic_DNA"/>
</dbReference>
<dbReference type="Pfam" id="PF13409">
    <property type="entry name" value="GST_N_2"/>
    <property type="match status" value="1"/>
</dbReference>
<dbReference type="Proteomes" id="UP001201262">
    <property type="component" value="Unassembled WGS sequence"/>
</dbReference>
<name>A0AAD4KZZ8_9EURO</name>
<sequence length="257" mass="29581">MAAQEPDYRLIGTYTRYSSWTARVEAVLEYFHIPHTSQFVKLSDVKHVSPTGFVPILECRSMSISIGDSLAICEFLAESHPELRLWPADRQLRALARSAAAQMHSGFSAVRGTFGTNFLARYTGNIPIPDNAKREVERILAIWDEARKQTKERLAALGQVDDGFLFGGFSIADAFFWPVLWRFRTYNLPLETASDDALAWMGTMWNDPVFRGLGQRYFQQAQDPETRIEHYDDIFRGRDDVQYGHFPEDWKFEVSRK</sequence>
<gene>
    <name evidence="2" type="ORF">BGW36DRAFT_370743</name>
</gene>
<dbReference type="RefSeq" id="XP_046077170.1">
    <property type="nucleotide sequence ID" value="XM_046215278.1"/>
</dbReference>
<comment type="caution">
    <text evidence="2">The sequence shown here is derived from an EMBL/GenBank/DDBJ whole genome shotgun (WGS) entry which is preliminary data.</text>
</comment>
<dbReference type="PANTHER" id="PTHR42673:SF22">
    <property type="entry name" value="GST N-TERMINAL DOMAIN-CONTAINING PROTEIN"/>
    <property type="match status" value="1"/>
</dbReference>
<dbReference type="Pfam" id="PF13410">
    <property type="entry name" value="GST_C_2"/>
    <property type="match status" value="1"/>
</dbReference>
<dbReference type="AlphaFoldDB" id="A0AAD4KZZ8"/>
<keyword evidence="3" id="KW-1185">Reference proteome</keyword>
<dbReference type="PROSITE" id="PS50404">
    <property type="entry name" value="GST_NTER"/>
    <property type="match status" value="1"/>
</dbReference>
<dbReference type="InterPro" id="IPR004045">
    <property type="entry name" value="Glutathione_S-Trfase_N"/>
</dbReference>
<dbReference type="PANTHER" id="PTHR42673">
    <property type="entry name" value="MALEYLACETOACETATE ISOMERASE"/>
    <property type="match status" value="1"/>
</dbReference>
<accession>A0AAD4KZZ8</accession>
<keyword evidence="2" id="KW-0808">Transferase</keyword>
<evidence type="ECO:0000313" key="2">
    <source>
        <dbReference type="EMBL" id="KAH8704152.1"/>
    </source>
</evidence>
<evidence type="ECO:0000313" key="3">
    <source>
        <dbReference type="Proteomes" id="UP001201262"/>
    </source>
</evidence>
<feature type="domain" description="GST N-terminal" evidence="1">
    <location>
        <begin position="1"/>
        <end position="84"/>
    </location>
</feature>
<dbReference type="GO" id="GO:0006749">
    <property type="term" value="P:glutathione metabolic process"/>
    <property type="evidence" value="ECO:0007669"/>
    <property type="project" value="TreeGrafter"/>
</dbReference>
<dbReference type="GO" id="GO:0016034">
    <property type="term" value="F:maleylacetoacetate isomerase activity"/>
    <property type="evidence" value="ECO:0007669"/>
    <property type="project" value="TreeGrafter"/>
</dbReference>
<dbReference type="InterPro" id="IPR036282">
    <property type="entry name" value="Glutathione-S-Trfase_C_sf"/>
</dbReference>
<organism evidence="2 3">
    <name type="scientific">Talaromyces proteolyticus</name>
    <dbReference type="NCBI Taxonomy" id="1131652"/>
    <lineage>
        <taxon>Eukaryota</taxon>
        <taxon>Fungi</taxon>
        <taxon>Dikarya</taxon>
        <taxon>Ascomycota</taxon>
        <taxon>Pezizomycotina</taxon>
        <taxon>Eurotiomycetes</taxon>
        <taxon>Eurotiomycetidae</taxon>
        <taxon>Eurotiales</taxon>
        <taxon>Trichocomaceae</taxon>
        <taxon>Talaromyces</taxon>
        <taxon>Talaromyces sect. Bacilispori</taxon>
    </lineage>
</organism>
<evidence type="ECO:0000259" key="1">
    <source>
        <dbReference type="PROSITE" id="PS50404"/>
    </source>
</evidence>
<protein>
    <submittedName>
        <fullName evidence="2">Glutathione S transferase</fullName>
    </submittedName>
</protein>
<dbReference type="GeneID" id="70245565"/>
<dbReference type="InterPro" id="IPR036249">
    <property type="entry name" value="Thioredoxin-like_sf"/>
</dbReference>
<dbReference type="SUPFAM" id="SSF52833">
    <property type="entry name" value="Thioredoxin-like"/>
    <property type="match status" value="1"/>
</dbReference>
<dbReference type="Gene3D" id="3.40.30.10">
    <property type="entry name" value="Glutaredoxin"/>
    <property type="match status" value="1"/>
</dbReference>
<reference evidence="2" key="1">
    <citation type="submission" date="2021-12" db="EMBL/GenBank/DDBJ databases">
        <title>Convergent genome expansion in fungi linked to evolution of root-endophyte symbiosis.</title>
        <authorList>
            <consortium name="DOE Joint Genome Institute"/>
            <person name="Ke Y.-H."/>
            <person name="Bonito G."/>
            <person name="Liao H.-L."/>
            <person name="Looney B."/>
            <person name="Rojas-Flechas A."/>
            <person name="Nash J."/>
            <person name="Hameed K."/>
            <person name="Schadt C."/>
            <person name="Martin F."/>
            <person name="Crous P.W."/>
            <person name="Miettinen O."/>
            <person name="Magnuson J.K."/>
            <person name="Labbe J."/>
            <person name="Jacobson D."/>
            <person name="Doktycz M.J."/>
            <person name="Veneault-Fourrey C."/>
            <person name="Kuo A."/>
            <person name="Mondo S."/>
            <person name="Calhoun S."/>
            <person name="Riley R."/>
            <person name="Ohm R."/>
            <person name="LaButti K."/>
            <person name="Andreopoulos B."/>
            <person name="Pangilinan J."/>
            <person name="Nolan M."/>
            <person name="Tritt A."/>
            <person name="Clum A."/>
            <person name="Lipzen A."/>
            <person name="Daum C."/>
            <person name="Barry K."/>
            <person name="Grigoriev I.V."/>
            <person name="Vilgalys R."/>
        </authorList>
    </citation>
    <scope>NUCLEOTIDE SEQUENCE</scope>
    <source>
        <strain evidence="2">PMI_201</strain>
    </source>
</reference>
<dbReference type="GO" id="GO:0006559">
    <property type="term" value="P:L-phenylalanine catabolic process"/>
    <property type="evidence" value="ECO:0007669"/>
    <property type="project" value="TreeGrafter"/>
</dbReference>